<feature type="disulfide bond" evidence="10">
    <location>
        <begin position="1047"/>
        <end position="1065"/>
    </location>
</feature>
<feature type="disulfide bond" evidence="10">
    <location>
        <begin position="913"/>
        <end position="925"/>
    </location>
</feature>
<dbReference type="InterPro" id="IPR036179">
    <property type="entry name" value="Ig-like_dom_sf"/>
</dbReference>
<comment type="caution">
    <text evidence="13">The sequence shown here is derived from an EMBL/GenBank/DDBJ whole genome shotgun (WGS) entry which is preliminary data.</text>
</comment>
<feature type="disulfide bond" evidence="10">
    <location>
        <begin position="1218"/>
        <end position="1236"/>
    </location>
</feature>
<evidence type="ECO:0000256" key="1">
    <source>
        <dbReference type="ARBA" id="ARBA00004167"/>
    </source>
</evidence>
<dbReference type="GO" id="GO:0016192">
    <property type="term" value="P:vesicle-mediated transport"/>
    <property type="evidence" value="ECO:0007669"/>
    <property type="project" value="UniProtKB-ARBA"/>
</dbReference>
<dbReference type="InterPro" id="IPR002172">
    <property type="entry name" value="LDrepeatLR_classA_rpt"/>
</dbReference>
<keyword evidence="9" id="KW-0325">Glycoprotein</keyword>
<feature type="domain" description="Ig-like" evidence="12">
    <location>
        <begin position="384"/>
        <end position="466"/>
    </location>
</feature>
<evidence type="ECO:0000259" key="12">
    <source>
        <dbReference type="PROSITE" id="PS50835"/>
    </source>
</evidence>
<reference evidence="13 14" key="1">
    <citation type="journal article" date="2019" name="BMC Genomics">
        <title>New insights from Opisthorchis felineus genome: update on genomics of the epidemiologically important liver flukes.</title>
        <authorList>
            <person name="Ershov N.I."/>
            <person name="Mordvinov V.A."/>
            <person name="Prokhortchouk E.B."/>
            <person name="Pakharukova M.Y."/>
            <person name="Gunbin K.V."/>
            <person name="Ustyantsev K."/>
            <person name="Genaev M.A."/>
            <person name="Blinov A.G."/>
            <person name="Mazur A."/>
            <person name="Boulygina E."/>
            <person name="Tsygankova S."/>
            <person name="Khrameeva E."/>
            <person name="Chekanov N."/>
            <person name="Fan G."/>
            <person name="Xiao A."/>
            <person name="Zhang H."/>
            <person name="Xu X."/>
            <person name="Yang H."/>
            <person name="Solovyev V."/>
            <person name="Lee S.M."/>
            <person name="Liu X."/>
            <person name="Afonnikov D.A."/>
            <person name="Skryabin K.G."/>
        </authorList>
    </citation>
    <scope>NUCLEOTIDE SEQUENCE [LARGE SCALE GENOMIC DNA]</scope>
    <source>
        <strain evidence="13">AK-0245</strain>
        <tissue evidence="13">Whole organism</tissue>
    </source>
</reference>
<keyword evidence="5" id="KW-0677">Repeat</keyword>
<feature type="disulfide bond" evidence="10">
    <location>
        <begin position="2527"/>
        <end position="2545"/>
    </location>
</feature>
<feature type="disulfide bond" evidence="10">
    <location>
        <begin position="2265"/>
        <end position="2283"/>
    </location>
</feature>
<feature type="domain" description="Ig-like" evidence="12">
    <location>
        <begin position="200"/>
        <end position="284"/>
    </location>
</feature>
<organism evidence="13 14">
    <name type="scientific">Opisthorchis felineus</name>
    <dbReference type="NCBI Taxonomy" id="147828"/>
    <lineage>
        <taxon>Eukaryota</taxon>
        <taxon>Metazoa</taxon>
        <taxon>Spiralia</taxon>
        <taxon>Lophotrochozoa</taxon>
        <taxon>Platyhelminthes</taxon>
        <taxon>Trematoda</taxon>
        <taxon>Digenea</taxon>
        <taxon>Opisthorchiida</taxon>
        <taxon>Opisthorchiata</taxon>
        <taxon>Opisthorchiidae</taxon>
        <taxon>Opisthorchis</taxon>
    </lineage>
</organism>
<feature type="disulfide bond" evidence="10">
    <location>
        <begin position="2109"/>
        <end position="2124"/>
    </location>
</feature>
<feature type="disulfide bond" evidence="10">
    <location>
        <begin position="1176"/>
        <end position="1194"/>
    </location>
</feature>
<feature type="disulfide bond" evidence="10">
    <location>
        <begin position="2071"/>
        <end position="2086"/>
    </location>
</feature>
<dbReference type="InterPro" id="IPR023415">
    <property type="entry name" value="LDLR_class-A_CS"/>
</dbReference>
<dbReference type="EMBL" id="SJOL01005999">
    <property type="protein sequence ID" value="TGZ69508.1"/>
    <property type="molecule type" value="Genomic_DNA"/>
</dbReference>
<dbReference type="InterPro" id="IPR036055">
    <property type="entry name" value="LDL_receptor-like_sf"/>
</dbReference>
<feature type="disulfide bond" evidence="10">
    <location>
        <begin position="932"/>
        <end position="947"/>
    </location>
</feature>
<feature type="disulfide bond" evidence="10">
    <location>
        <begin position="1339"/>
        <end position="1351"/>
    </location>
</feature>
<dbReference type="OrthoDB" id="10070760at2759"/>
<feature type="domain" description="Ig-like" evidence="12">
    <location>
        <begin position="106"/>
        <end position="182"/>
    </location>
</feature>
<feature type="disulfide bond" evidence="10">
    <location>
        <begin position="1976"/>
        <end position="1994"/>
    </location>
</feature>
<feature type="disulfide bond" evidence="10">
    <location>
        <begin position="1886"/>
        <end position="1898"/>
    </location>
</feature>
<feature type="disulfide bond" evidence="10">
    <location>
        <begin position="2781"/>
        <end position="2793"/>
    </location>
</feature>
<feature type="disulfide bond" evidence="10">
    <location>
        <begin position="2918"/>
        <end position="2930"/>
    </location>
</feature>
<feature type="disulfide bond" evidence="10">
    <location>
        <begin position="1634"/>
        <end position="1652"/>
    </location>
</feature>
<name>A0A4S2M630_OPIFE</name>
<feature type="disulfide bond" evidence="10">
    <location>
        <begin position="2149"/>
        <end position="2164"/>
    </location>
</feature>
<feature type="disulfide bond" evidence="10">
    <location>
        <begin position="1211"/>
        <end position="1223"/>
    </location>
</feature>
<feature type="disulfide bond" evidence="10">
    <location>
        <begin position="833"/>
        <end position="845"/>
    </location>
</feature>
<feature type="disulfide bond" evidence="10">
    <location>
        <begin position="668"/>
        <end position="686"/>
    </location>
</feature>
<dbReference type="PRINTS" id="PR00261">
    <property type="entry name" value="LDLRECEPTOR"/>
</dbReference>
<evidence type="ECO:0000256" key="11">
    <source>
        <dbReference type="SAM" id="SignalP"/>
    </source>
</evidence>
<feature type="disulfide bond" evidence="10">
    <location>
        <begin position="3030"/>
        <end position="3045"/>
    </location>
</feature>
<dbReference type="GO" id="GO:0012505">
    <property type="term" value="C:endomembrane system"/>
    <property type="evidence" value="ECO:0007669"/>
    <property type="project" value="UniProtKB-SubCell"/>
</dbReference>
<sequence length="3150" mass="348775">MLRGLHVTWFVLTLLTVVSTAQRVQVVYEGQNVALFCNATGITSHVPVHYQWEFNNRVFIASDDWFSIRNIQKKDEGEYKCTAKQIINGEPVVDVESTFISVRKADSIVTRDVEEGFLVRILCNVSTSGLQSGTGPLRYEWRNPNGTLVGTQWKLELGKIQVKESGMYVCRVSYEYDNKQMSTSSATRINVLKRAGVIFPGLTGQVIEAVETGDFLQECQVVSSKPSEYNYQWFGPNNNQKLVSSTAYLQRDYVLRPRDEGVYVCQATPTESGRAVVENSLIVTISPLRFQINTIAEDLKIGGFIRKRIELLPNANQALSTRETFVYQWYKPDGTAVAQGPEMHVKFWSADDFGRYTVQVKGLNSGYSRELISYVVMDDGIVAPTYTVVIREVSGPLYFNSRFELECAINPPNPAARINWLGPDGTVVSDSSRLMFDKFLYQHQGRYICQILLPNQVILRQSVELTASGKVTDSPEVNGRYSISIIQDPLIFRYGDAVRVRCVVTPEPPFAQFEWMKDGQIIGRHSELFIPDFTPYDIGRYLCKARIADTDVSSNATIRPDIQPTRPDDVMDRPEVIHSPVFVPFQIECQSPLPGTSPVAEFAPGVHVESDNRFQVIQPDSTRLIITAPQGLSDVYNGYRIMCRVPGVSTKYITIYLTHSCGPAHSQCRSGECIPTERVCNGVPDCTDNSDEGPEFCNAGVVVFPTNIVVRPMEPFSIQCRSTLPGLTPKFDAHSKPDPVLIGRLKFYRPNTTTLIINAFRGLPENLNGSQIRCFAIDGAFRAARIVLRSGACTDGWLPCPFSEVCLQPGNVCNGSPDCPDGADERGCEDSWCGWPDFTCNKNECISPALRCDGREHCSNGSDERGCPSTDCSPPNMRCPSGECIPQEKKCDGSPDCKDGFDEWGCEARPTGCRPDQFTCQSGDCIGINRRCDGRQDCFDGSDEKDCYSTTETHRKEYIRPYTTYRLECRSGVPGVSPSILVANGTSVEQLPRFQTSRPSLEHMVVLIADLTEREHGLLLSCTSGTSIPIVTEIVITSPCPPTDMMCRDGSCVRRERFCDGRMDCLDGSDERPPHCHSTSETRRKEYIRPYTTYRLECRSGVPGVSPSILLANGTSVEQLPRFQISRPSAEHLVVVISDLTEREHGLLLSCTAGSSIPSVTEIVITSPCPPTDMMCRDGSCVRRERFCDGRMDCRDGSDERPPHCSGIGACPSNQFACTSGECIGSEKRCDGRQDCYDGSDEQGCEMPPLVNPEKSIVRPYGSVEIECRSRVPGVRPSLRVENGTPVETLPRFQVTRPNLETILVRIGNLTEKDHRIRLTCYCTTGQPSSTEIFIDSPCRPSEMMCRDGTCIPRELFCNGRLECPDGSDERPPHCTSSARCTTGQFACSSGECIDIRMRCNGRPECADGSDERGCGPSRCMINQFPCASGECIDARLQCNGQRDCYDESDEYGCGGGPILRPKRPVGRPYGSVEIECRSIKPGVPPIVTLGNGTDVAHLPRFIVNKPNYETVLVRISDLTERDRGLVLRCSYPTGEMNLTEILIDSPCAPMETMCRDGTCIRNEYLCNGRADCPDGSDEKAPHCEIPHCSPVQFACLSGECIPAPFKCNGREDCYDGSDELDCPTRCRPDQFMCYSGECIASSQRCNGFRDCRDGSDETGCVLPPVIRPGKVVIPPYGEVELQCTSNQVGVRPILRVRNGTSVENLPHFTVIRPNVETIIARTSSLTERDGRLVVQCVYPTGESTETEIVIDSPCLPTEMMCRNRDCIRRELFCDGRLDCADGSDEGPPHCDIQGPTINPQQPTVQPYGSVEIKCESHQFGIRPELRVANGTPVEQLPRFRVTRPNLQVVIARLGDITEADRGLLLRCMYRTGESTEVQITVETPCGPGEAMCRNGQCLPPEQFCDGKVDCYDGSDESPPRCYRIPVRTCDPDREFRCLSGECVRAQRRCDGLTDCRDGSDETACTVRCGAGRFTCGSGECVSATLICNRRRDCSDGSDEAGCPMGPTGPCLRNEFQCVRTGQCIDARKRCDGHPDCIDFSDEKDCAERPCGPTEFRCTVSGQCIDSRKRCDGRPDCSDRTDEYGCPPRCRPDQFACSSGECLDARLVCNGRADCSDGSDERNCEVRPCGPNEFRCVQTGQCIDSRKRCDGRPDCPDRSDEFDCAYGPVLTPERPTARPYESIQLECRSTRPGVSIRMTVANGTAVELLPRFTVRKPSPDVILATLTMVTEKDQNLTIRCTYSTGESSQTQINIISPCPRYERMCRSGHCLPENVFCDGRPDCPDGSDEVYPQCDISSEVEVRPDSIILRPYEPLKLECISHNPLIRPSARFGDGRPLEDDPRFQLRRILPNHIEILSTTGLIERDGNMTIVCIFPDVGNRSALISVQSPCPRGQYQCLSGQCLEASKFCDGIPHCADGSDESERYCVANVLIIPGYIVTQPYEVFHFECISKIQGSVPQVLLSGQPVDGDPRFMVIRPSPERVIVRAPNGVPDQGGHVFTCVATEGPPRELIVRVESPCPEGQFSCPTGQCIPTTAICDGRIDCPDGSDEERAYCAVDLRVIPGYIYVEPYRPVEFVCETNLPGIQPMVRFADGRTIESDSRFSVSRPTSQRIVVRADVGLSGRENNTRIECYTTTGLRRDVLIHVHSNCSSNEYRCRDGTCRLRVDFCNGRPDCPDGSDEDPRFCIPSGVRVTPDSINVRPYEQFIYECTSTMPGIAPQITFDGTPVERHPQFTVDRPSRERVIVRAINGLPTVGVHTIRCSVAPGPSKDVQVIVRTDCGPGEFRCADGECIPRGYLCNGRRDCADGSDESREQCGDLPQPEGGVQLTPTEIRIQPGHRVRLECRADRPGPDLQVRFEDGRPVESDPRFVLSRPYPGYVIIEVPGGFDASTRRVVLQCIGPTGDKKTSVIYIDTSCQPGQRRCPGGDCIFVGQFCDGIPHCPDGYDERPENCALCDPITKPCEVVDGKQPSSSHYQLHWSCDGEDDCGNGFDELGCLNNTRSLDPQCSSTHFRCTSGNFQYIPYSYWCDGTLDCAGGEDERDCARPAIIDQGRVEEHRVRPGSTLVLECEASGVPPPMIIWRFNWGCLTDLGRMRTEVVPSSRGCRGSRSRLTIHNVRSGDDGIYNCEALVAGHRAMSQDYLVLLDGF</sequence>
<evidence type="ECO:0000256" key="8">
    <source>
        <dbReference type="ARBA" id="ARBA00023157"/>
    </source>
</evidence>
<feature type="disulfide bond" evidence="10">
    <location>
        <begin position="1420"/>
        <end position="1432"/>
    </location>
</feature>
<feature type="disulfide bond" evidence="10">
    <location>
        <begin position="872"/>
        <end position="884"/>
    </location>
</feature>
<feature type="disulfide bond" evidence="10">
    <location>
        <begin position="2398"/>
        <end position="2416"/>
    </location>
</feature>
<comment type="subcellular location">
    <subcellularLocation>
        <location evidence="2">Endomembrane system</location>
    </subcellularLocation>
    <subcellularLocation>
        <location evidence="1">Membrane</location>
        <topology evidence="1">Single-pass membrane protein</topology>
    </subcellularLocation>
</comment>
<evidence type="ECO:0000256" key="10">
    <source>
        <dbReference type="PROSITE-ProRule" id="PRU00124"/>
    </source>
</evidence>
<dbReference type="PANTHER" id="PTHR24270">
    <property type="entry name" value="LOW-DENSITY LIPOPROTEIN RECEPTOR-RELATED"/>
    <property type="match status" value="1"/>
</dbReference>
<feature type="disulfide bond" evidence="10">
    <location>
        <begin position="1938"/>
        <end position="1956"/>
    </location>
</feature>
<feature type="disulfide bond" evidence="10">
    <location>
        <begin position="1555"/>
        <end position="1573"/>
    </location>
</feature>
<feature type="disulfide bond" evidence="10">
    <location>
        <begin position="840"/>
        <end position="858"/>
    </location>
</feature>
<feature type="disulfide bond" evidence="10">
    <location>
        <begin position="891"/>
        <end position="906"/>
    </location>
</feature>
<feature type="disulfide bond" evidence="10">
    <location>
        <begin position="1230"/>
        <end position="1245"/>
    </location>
</feature>
<dbReference type="InterPro" id="IPR007110">
    <property type="entry name" value="Ig-like_dom"/>
</dbReference>
<feature type="disulfide bond" evidence="10">
    <location>
        <begin position="1755"/>
        <end position="1767"/>
    </location>
</feature>
<feature type="disulfide bond" evidence="10">
    <location>
        <begin position="1627"/>
        <end position="1639"/>
    </location>
</feature>
<feature type="disulfide bond" evidence="10">
    <location>
        <begin position="813"/>
        <end position="828"/>
    </location>
</feature>
<feature type="disulfide bond" evidence="10">
    <location>
        <begin position="1969"/>
        <end position="1981"/>
    </location>
</feature>
<dbReference type="Pfam" id="PF13895">
    <property type="entry name" value="Ig_2"/>
    <property type="match status" value="1"/>
</dbReference>
<feature type="disulfide bond" evidence="10">
    <location>
        <begin position="1427"/>
        <end position="1445"/>
    </location>
</feature>
<feature type="chain" id="PRO_5021024593" description="Ig-like domain-containing protein" evidence="11">
    <location>
        <begin position="22"/>
        <end position="3150"/>
    </location>
</feature>
<dbReference type="InterPro" id="IPR013783">
    <property type="entry name" value="Ig-like_fold"/>
</dbReference>
<dbReference type="Gene3D" id="2.60.40.10">
    <property type="entry name" value="Immunoglobulins"/>
    <property type="match status" value="4"/>
</dbReference>
<dbReference type="Pfam" id="PF00057">
    <property type="entry name" value="Ldl_recept_a"/>
    <property type="match status" value="27"/>
</dbReference>
<feature type="disulfide bond" evidence="10">
    <location>
        <begin position="852"/>
        <end position="867"/>
    </location>
</feature>
<feature type="disulfide bond" evidence="10">
    <location>
        <begin position="1762"/>
        <end position="1780"/>
    </location>
</feature>
<dbReference type="SMART" id="SM00408">
    <property type="entry name" value="IGc2"/>
    <property type="match status" value="5"/>
</dbReference>
<feature type="disulfide bond" evidence="10">
    <location>
        <begin position="1608"/>
        <end position="1623"/>
    </location>
</feature>
<dbReference type="SMART" id="SM00409">
    <property type="entry name" value="IG"/>
    <property type="match status" value="6"/>
</dbReference>
<evidence type="ECO:0000256" key="5">
    <source>
        <dbReference type="ARBA" id="ARBA00022737"/>
    </source>
</evidence>
<feature type="disulfide bond" evidence="10">
    <location>
        <begin position="2090"/>
        <end position="2102"/>
    </location>
</feature>
<evidence type="ECO:0000256" key="4">
    <source>
        <dbReference type="ARBA" id="ARBA00022729"/>
    </source>
</evidence>
<feature type="disulfide bond" evidence="10">
    <location>
        <begin position="879"/>
        <end position="897"/>
    </location>
</feature>
<evidence type="ECO:0000256" key="3">
    <source>
        <dbReference type="ARBA" id="ARBA00022692"/>
    </source>
</evidence>
<dbReference type="STRING" id="147828.A0A4S2M630"/>
<feature type="disulfide bond" evidence="10">
    <location>
        <begin position="2658"/>
        <end position="2676"/>
    </location>
</feature>
<dbReference type="InterPro" id="IPR003599">
    <property type="entry name" value="Ig_sub"/>
</dbReference>
<accession>A0A4S2M630</accession>
<dbReference type="GO" id="GO:0005886">
    <property type="term" value="C:plasma membrane"/>
    <property type="evidence" value="ECO:0007669"/>
    <property type="project" value="TreeGrafter"/>
</dbReference>
<feature type="disulfide bond" evidence="10">
    <location>
        <begin position="1169"/>
        <end position="1181"/>
    </location>
</feature>
<feature type="disulfide bond" evidence="10">
    <location>
        <begin position="1548"/>
        <end position="1560"/>
    </location>
</feature>
<feature type="disulfide bond" evidence="10">
    <location>
        <begin position="1400"/>
        <end position="1415"/>
    </location>
</feature>
<feature type="domain" description="Ig-like" evidence="12">
    <location>
        <begin position="16"/>
        <end position="100"/>
    </location>
</feature>
<feature type="disulfide bond" evidence="10">
    <location>
        <begin position="2391"/>
        <end position="2403"/>
    </location>
</feature>
<evidence type="ECO:0000313" key="14">
    <source>
        <dbReference type="Proteomes" id="UP000308267"/>
    </source>
</evidence>
<proteinExistence type="predicted"/>
<evidence type="ECO:0000256" key="2">
    <source>
        <dbReference type="ARBA" id="ARBA00004308"/>
    </source>
</evidence>
<dbReference type="SUPFAM" id="SSF57424">
    <property type="entry name" value="LDL receptor-like module"/>
    <property type="match status" value="29"/>
</dbReference>
<keyword evidence="3" id="KW-0812">Transmembrane</keyword>
<evidence type="ECO:0000313" key="13">
    <source>
        <dbReference type="EMBL" id="TGZ69508.1"/>
    </source>
</evidence>
<dbReference type="CDD" id="cd00112">
    <property type="entry name" value="LDLa"/>
    <property type="match status" value="29"/>
</dbReference>
<protein>
    <recommendedName>
        <fullName evidence="12">Ig-like domain-containing protein</fullName>
    </recommendedName>
</protein>
<feature type="disulfide bond" evidence="10">
    <location>
        <begin position="920"/>
        <end position="938"/>
    </location>
</feature>
<feature type="domain" description="Ig-like" evidence="12">
    <location>
        <begin position="475"/>
        <end position="559"/>
    </location>
</feature>
<feature type="disulfide bond" evidence="10">
    <location>
        <begin position="2651"/>
        <end position="2663"/>
    </location>
</feature>
<dbReference type="PROSITE" id="PS50068">
    <property type="entry name" value="LDLRA_2"/>
    <property type="match status" value="29"/>
</dbReference>
<feature type="disulfide bond" evidence="10">
    <location>
        <begin position="2258"/>
        <end position="2270"/>
    </location>
</feature>
<feature type="disulfide bond" evidence="10">
    <location>
        <begin position="1893"/>
        <end position="1911"/>
    </location>
</feature>
<dbReference type="InterPro" id="IPR050685">
    <property type="entry name" value="LDLR"/>
</dbReference>
<gene>
    <name evidence="13" type="ORF">CRM22_003711</name>
</gene>
<feature type="disulfide bond" evidence="10">
    <location>
        <begin position="2031"/>
        <end position="2046"/>
    </location>
</feature>
<feature type="signal peptide" evidence="11">
    <location>
        <begin position="1"/>
        <end position="21"/>
    </location>
</feature>
<feature type="disulfide bond" evidence="10">
    <location>
        <begin position="1388"/>
        <end position="1406"/>
    </location>
</feature>
<dbReference type="Gene3D" id="4.10.400.10">
    <property type="entry name" value="Low-density Lipoprotein Receptor"/>
    <property type="match status" value="29"/>
</dbReference>
<feature type="disulfide bond" evidence="10">
    <location>
        <begin position="1439"/>
        <end position="1454"/>
    </location>
</feature>
<comment type="caution">
    <text evidence="10">Lacks conserved residue(s) required for the propagation of feature annotation.</text>
</comment>
<feature type="disulfide bond" evidence="10">
    <location>
        <begin position="1346"/>
        <end position="1364"/>
    </location>
</feature>
<feature type="disulfide bond" evidence="10">
    <location>
        <begin position="1040"/>
        <end position="1052"/>
    </location>
</feature>
<feature type="disulfide bond" evidence="10">
    <location>
        <begin position="2097"/>
        <end position="2115"/>
    </location>
</feature>
<keyword evidence="6" id="KW-1133">Transmembrane helix</keyword>
<evidence type="ECO:0000256" key="9">
    <source>
        <dbReference type="ARBA" id="ARBA00023180"/>
    </source>
</evidence>
<evidence type="ECO:0000256" key="7">
    <source>
        <dbReference type="ARBA" id="ARBA00023136"/>
    </source>
</evidence>
<feature type="disulfide bond" evidence="10">
    <location>
        <begin position="2788"/>
        <end position="2806"/>
    </location>
</feature>
<dbReference type="SMART" id="SM00192">
    <property type="entry name" value="LDLa"/>
    <property type="match status" value="30"/>
</dbReference>
<dbReference type="PROSITE" id="PS50835">
    <property type="entry name" value="IG_LIKE"/>
    <property type="match status" value="6"/>
</dbReference>
<feature type="disulfide bond" evidence="10">
    <location>
        <begin position="1646"/>
        <end position="1661"/>
    </location>
</feature>
<feature type="disulfide bond" evidence="10">
    <location>
        <begin position="1381"/>
        <end position="1393"/>
    </location>
</feature>
<dbReference type="SUPFAM" id="SSF48726">
    <property type="entry name" value="Immunoglobulin"/>
    <property type="match status" value="4"/>
</dbReference>
<dbReference type="CDD" id="cd00096">
    <property type="entry name" value="Ig"/>
    <property type="match status" value="1"/>
</dbReference>
<evidence type="ECO:0000256" key="6">
    <source>
        <dbReference type="ARBA" id="ARBA00022989"/>
    </source>
</evidence>
<feature type="disulfide bond" evidence="10">
    <location>
        <begin position="661"/>
        <end position="673"/>
    </location>
</feature>
<feature type="disulfide bond" evidence="10">
    <location>
        <begin position="2925"/>
        <end position="2943"/>
    </location>
</feature>
<dbReference type="Pfam" id="PF13927">
    <property type="entry name" value="Ig_3"/>
    <property type="match status" value="2"/>
</dbReference>
<feature type="domain" description="Ig-like" evidence="12">
    <location>
        <begin position="3048"/>
        <end position="3140"/>
    </location>
</feature>
<keyword evidence="4 11" id="KW-0732">Signal</keyword>
<dbReference type="FunFam" id="4.10.400.10:FF:000034">
    <property type="entry name" value="Low-density lipoprotein receptor-related protein 2"/>
    <property type="match status" value="1"/>
</dbReference>
<dbReference type="Proteomes" id="UP000308267">
    <property type="component" value="Unassembled WGS sequence"/>
</dbReference>
<feature type="disulfide bond" evidence="10">
    <location>
        <begin position="1988"/>
        <end position="2003"/>
    </location>
</feature>
<dbReference type="PROSITE" id="PS01209">
    <property type="entry name" value="LDLRA_1"/>
    <property type="match status" value="14"/>
</dbReference>
<feature type="disulfide bond" evidence="10">
    <location>
        <begin position="1950"/>
        <end position="1965"/>
    </location>
</feature>
<keyword evidence="8 10" id="KW-1015">Disulfide bond</keyword>
<keyword evidence="14" id="KW-1185">Reference proteome</keyword>
<feature type="disulfide bond" evidence="10">
    <location>
        <begin position="1589"/>
        <end position="1601"/>
    </location>
</feature>
<feature type="disulfide bond" evidence="10">
    <location>
        <begin position="1596"/>
        <end position="1614"/>
    </location>
</feature>
<feature type="disulfide bond" evidence="10">
    <location>
        <begin position="2520"/>
        <end position="2532"/>
    </location>
</feature>
<keyword evidence="7" id="KW-0472">Membrane</keyword>
<dbReference type="InterPro" id="IPR003598">
    <property type="entry name" value="Ig_sub2"/>
</dbReference>